<feature type="region of interest" description="Disordered" evidence="1">
    <location>
        <begin position="267"/>
        <end position="310"/>
    </location>
</feature>
<dbReference type="Proteomes" id="UP001250214">
    <property type="component" value="Unassembled WGS sequence"/>
</dbReference>
<name>A0ABU2H412_9ACTN</name>
<keyword evidence="2" id="KW-1133">Transmembrane helix</keyword>
<feature type="compositionally biased region" description="Acidic residues" evidence="1">
    <location>
        <begin position="294"/>
        <end position="310"/>
    </location>
</feature>
<feature type="domain" description="Thioredoxin-like fold" evidence="3">
    <location>
        <begin position="81"/>
        <end position="258"/>
    </location>
</feature>
<keyword evidence="2" id="KW-0472">Membrane</keyword>
<proteinExistence type="predicted"/>
<feature type="region of interest" description="Disordered" evidence="1">
    <location>
        <begin position="1"/>
        <end position="20"/>
    </location>
</feature>
<dbReference type="Gene3D" id="3.40.30.10">
    <property type="entry name" value="Glutaredoxin"/>
    <property type="match status" value="1"/>
</dbReference>
<accession>A0ABU2H412</accession>
<evidence type="ECO:0000259" key="3">
    <source>
        <dbReference type="Pfam" id="PF13462"/>
    </source>
</evidence>
<sequence length="310" mass="33429">MSKASPRAARDRLKAEQQRQRRRNQQLKLVAIIGAAVLIVVLVAGGGYLYSIQDEGEDFTGDLAPQVLQEDGSVVMAQEDAQAPVVEVYADFQCPACADFEDVNAGTLQQLAAEGEAIVHLRTVSIFASQDATAGANSLRAAAAARAAADHDRFVEYSELLWEHQPSNNSVGYVPEDLIAWGEDVGIDAPEFAERVHSESELIERYYDDSVDVDLGGSYVEEVLEATASVNERYPAGSADAFTGTPTVYVNGERLGNEMYSSRGLRGAVEDADPGSTDTQPWSAEATEDHPPDPDEEPEDDDAADDTETD</sequence>
<organism evidence="4 5">
    <name type="scientific">Lipingzhangella rawalii</name>
    <dbReference type="NCBI Taxonomy" id="2055835"/>
    <lineage>
        <taxon>Bacteria</taxon>
        <taxon>Bacillati</taxon>
        <taxon>Actinomycetota</taxon>
        <taxon>Actinomycetes</taxon>
        <taxon>Streptosporangiales</taxon>
        <taxon>Nocardiopsidaceae</taxon>
        <taxon>Lipingzhangella</taxon>
    </lineage>
</organism>
<comment type="caution">
    <text evidence="4">The sequence shown here is derived from an EMBL/GenBank/DDBJ whole genome shotgun (WGS) entry which is preliminary data.</text>
</comment>
<feature type="compositionally biased region" description="Basic and acidic residues" evidence="1">
    <location>
        <begin position="8"/>
        <end position="19"/>
    </location>
</feature>
<dbReference type="Pfam" id="PF13462">
    <property type="entry name" value="Thioredoxin_4"/>
    <property type="match status" value="1"/>
</dbReference>
<gene>
    <name evidence="4" type="ORF">RIF23_03430</name>
</gene>
<evidence type="ECO:0000256" key="2">
    <source>
        <dbReference type="SAM" id="Phobius"/>
    </source>
</evidence>
<dbReference type="SUPFAM" id="SSF52833">
    <property type="entry name" value="Thioredoxin-like"/>
    <property type="match status" value="1"/>
</dbReference>
<evidence type="ECO:0000313" key="4">
    <source>
        <dbReference type="EMBL" id="MDS1269344.1"/>
    </source>
</evidence>
<evidence type="ECO:0000313" key="5">
    <source>
        <dbReference type="Proteomes" id="UP001250214"/>
    </source>
</evidence>
<dbReference type="RefSeq" id="WP_310910824.1">
    <property type="nucleotide sequence ID" value="NZ_JAVLVT010000001.1"/>
</dbReference>
<dbReference type="InterPro" id="IPR012336">
    <property type="entry name" value="Thioredoxin-like_fold"/>
</dbReference>
<keyword evidence="5" id="KW-1185">Reference proteome</keyword>
<dbReference type="InterPro" id="IPR036249">
    <property type="entry name" value="Thioredoxin-like_sf"/>
</dbReference>
<keyword evidence="2" id="KW-0812">Transmembrane</keyword>
<protein>
    <submittedName>
        <fullName evidence="4">Thioredoxin domain-containing protein</fullName>
    </submittedName>
</protein>
<feature type="transmembrane region" description="Helical" evidence="2">
    <location>
        <begin position="29"/>
        <end position="50"/>
    </location>
</feature>
<evidence type="ECO:0000256" key="1">
    <source>
        <dbReference type="SAM" id="MobiDB-lite"/>
    </source>
</evidence>
<reference evidence="5" key="1">
    <citation type="submission" date="2023-07" db="EMBL/GenBank/DDBJ databases">
        <title>Novel species in the genus Lipingzhangella isolated from Sambhar Salt Lake.</title>
        <authorList>
            <person name="Jiya N."/>
            <person name="Kajale S."/>
            <person name="Sharma A."/>
        </authorList>
    </citation>
    <scope>NUCLEOTIDE SEQUENCE [LARGE SCALE GENOMIC DNA]</scope>
    <source>
        <strain evidence="5">LS1_29</strain>
    </source>
</reference>
<dbReference type="EMBL" id="JAVLVT010000001">
    <property type="protein sequence ID" value="MDS1269344.1"/>
    <property type="molecule type" value="Genomic_DNA"/>
</dbReference>